<gene>
    <name evidence="3" type="ORF">OE88DRAFT_1735426</name>
</gene>
<keyword evidence="4" id="KW-1185">Reference proteome</keyword>
<dbReference type="InterPro" id="IPR050167">
    <property type="entry name" value="Ser_Thr_protein_kinase"/>
</dbReference>
<dbReference type="STRING" id="5364.A0A5C3N3I7"/>
<protein>
    <submittedName>
        <fullName evidence="3">Kinase-like protein</fullName>
    </submittedName>
</protein>
<dbReference type="PANTHER" id="PTHR23257:SF963">
    <property type="entry name" value="AT08303P"/>
    <property type="match status" value="1"/>
</dbReference>
<dbReference type="PROSITE" id="PS50011">
    <property type="entry name" value="PROTEIN_KINASE_DOM"/>
    <property type="match status" value="1"/>
</dbReference>
<dbReference type="EMBL" id="ML213511">
    <property type="protein sequence ID" value="TFK51535.1"/>
    <property type="molecule type" value="Genomic_DNA"/>
</dbReference>
<dbReference type="GO" id="GO:0005524">
    <property type="term" value="F:ATP binding"/>
    <property type="evidence" value="ECO:0007669"/>
    <property type="project" value="InterPro"/>
</dbReference>
<feature type="coiled-coil region" evidence="1">
    <location>
        <begin position="72"/>
        <end position="99"/>
    </location>
</feature>
<accession>A0A5C3N3I7</accession>
<dbReference type="InterPro" id="IPR011009">
    <property type="entry name" value="Kinase-like_dom_sf"/>
</dbReference>
<feature type="domain" description="Protein kinase" evidence="2">
    <location>
        <begin position="254"/>
        <end position="527"/>
    </location>
</feature>
<proteinExistence type="predicted"/>
<dbReference type="Gene3D" id="1.10.510.10">
    <property type="entry name" value="Transferase(Phosphotransferase) domain 1"/>
    <property type="match status" value="1"/>
</dbReference>
<dbReference type="PANTHER" id="PTHR23257">
    <property type="entry name" value="SERINE-THREONINE PROTEIN KINASE"/>
    <property type="match status" value="1"/>
</dbReference>
<dbReference type="InterPro" id="IPR036537">
    <property type="entry name" value="Adaptor_Cbl_N_dom_sf"/>
</dbReference>
<dbReference type="InterPro" id="IPR000719">
    <property type="entry name" value="Prot_kinase_dom"/>
</dbReference>
<dbReference type="GO" id="GO:0007166">
    <property type="term" value="P:cell surface receptor signaling pathway"/>
    <property type="evidence" value="ECO:0007669"/>
    <property type="project" value="InterPro"/>
</dbReference>
<sequence length="534" mass="60701">MPAHRRTRESSGRGKRVAQRITAAADWTVIYRLVKPFLDVLVQVAPTAAPAVAIIDRIVQVAQQASTNKRAISALADRCKELQTAMETAEKENKSERLRSAFLSSQSVLEDVLKHMEKWTELGKAKSMLRQDAVTKDVADCYSRVLNCIEKFQLVIHLDIHQRQEEFALRQEEDCRESLRMLASIEEGQGLVKDIVQEFQAELHHFTTFMQNGLTNYAEDDARRQTLARNLHLVLEKAGQLLPDMDLSRGEVVIDLGTTVPAPKTGRMHVYQLGTYLSTQRVLVKTIGNEMQDVPMARARFRREAGVWLQVWNQDKGQYTVTCYGFFVTPVDSRLHLVSPYYPNGTADEWVKLHPHVNHIAIVRDAARGLSVLHGLNIFHGDLRAASIVIGPDGKGLLADFGLSKVVEESQTAILTSQPDVQSLRWWAPETIQDWDVSMASDIWSFGMTVYELITHNVPYFDRGREWSGYQRIARTVIEQGVRPKRLLDEDVVRRGLDDEVWDFLLGRCWQGKREDRAGISEVVEFFNEPKRAA</sequence>
<keyword evidence="3" id="KW-0808">Transferase</keyword>
<evidence type="ECO:0000313" key="4">
    <source>
        <dbReference type="Proteomes" id="UP000305948"/>
    </source>
</evidence>
<name>A0A5C3N3I7_9AGAM</name>
<dbReference type="Proteomes" id="UP000305948">
    <property type="component" value="Unassembled WGS sequence"/>
</dbReference>
<dbReference type="Pfam" id="PF07714">
    <property type="entry name" value="PK_Tyr_Ser-Thr"/>
    <property type="match status" value="1"/>
</dbReference>
<dbReference type="GO" id="GO:0005737">
    <property type="term" value="C:cytoplasm"/>
    <property type="evidence" value="ECO:0007669"/>
    <property type="project" value="TreeGrafter"/>
</dbReference>
<keyword evidence="1" id="KW-0175">Coiled coil</keyword>
<dbReference type="OrthoDB" id="4062651at2759"/>
<dbReference type="AlphaFoldDB" id="A0A5C3N3I7"/>
<keyword evidence="3" id="KW-0418">Kinase</keyword>
<evidence type="ECO:0000256" key="1">
    <source>
        <dbReference type="SAM" id="Coils"/>
    </source>
</evidence>
<dbReference type="InterPro" id="IPR059179">
    <property type="entry name" value="MLKL-like_MCAfunc"/>
</dbReference>
<organism evidence="3 4">
    <name type="scientific">Heliocybe sulcata</name>
    <dbReference type="NCBI Taxonomy" id="5364"/>
    <lineage>
        <taxon>Eukaryota</taxon>
        <taxon>Fungi</taxon>
        <taxon>Dikarya</taxon>
        <taxon>Basidiomycota</taxon>
        <taxon>Agaricomycotina</taxon>
        <taxon>Agaricomycetes</taxon>
        <taxon>Gloeophyllales</taxon>
        <taxon>Gloeophyllaceae</taxon>
        <taxon>Heliocybe</taxon>
    </lineage>
</organism>
<evidence type="ECO:0000313" key="3">
    <source>
        <dbReference type="EMBL" id="TFK51535.1"/>
    </source>
</evidence>
<reference evidence="3 4" key="1">
    <citation type="journal article" date="2019" name="Nat. Ecol. Evol.">
        <title>Megaphylogeny resolves global patterns of mushroom evolution.</title>
        <authorList>
            <person name="Varga T."/>
            <person name="Krizsan K."/>
            <person name="Foldi C."/>
            <person name="Dima B."/>
            <person name="Sanchez-Garcia M."/>
            <person name="Sanchez-Ramirez S."/>
            <person name="Szollosi G.J."/>
            <person name="Szarkandi J.G."/>
            <person name="Papp V."/>
            <person name="Albert L."/>
            <person name="Andreopoulos W."/>
            <person name="Angelini C."/>
            <person name="Antonin V."/>
            <person name="Barry K.W."/>
            <person name="Bougher N.L."/>
            <person name="Buchanan P."/>
            <person name="Buyck B."/>
            <person name="Bense V."/>
            <person name="Catcheside P."/>
            <person name="Chovatia M."/>
            <person name="Cooper J."/>
            <person name="Damon W."/>
            <person name="Desjardin D."/>
            <person name="Finy P."/>
            <person name="Geml J."/>
            <person name="Haridas S."/>
            <person name="Hughes K."/>
            <person name="Justo A."/>
            <person name="Karasinski D."/>
            <person name="Kautmanova I."/>
            <person name="Kiss B."/>
            <person name="Kocsube S."/>
            <person name="Kotiranta H."/>
            <person name="LaButti K.M."/>
            <person name="Lechner B.E."/>
            <person name="Liimatainen K."/>
            <person name="Lipzen A."/>
            <person name="Lukacs Z."/>
            <person name="Mihaltcheva S."/>
            <person name="Morgado L.N."/>
            <person name="Niskanen T."/>
            <person name="Noordeloos M.E."/>
            <person name="Ohm R.A."/>
            <person name="Ortiz-Santana B."/>
            <person name="Ovrebo C."/>
            <person name="Racz N."/>
            <person name="Riley R."/>
            <person name="Savchenko A."/>
            <person name="Shiryaev A."/>
            <person name="Soop K."/>
            <person name="Spirin V."/>
            <person name="Szebenyi C."/>
            <person name="Tomsovsky M."/>
            <person name="Tulloss R.E."/>
            <person name="Uehling J."/>
            <person name="Grigoriev I.V."/>
            <person name="Vagvolgyi C."/>
            <person name="Papp T."/>
            <person name="Martin F.M."/>
            <person name="Miettinen O."/>
            <person name="Hibbett D.S."/>
            <person name="Nagy L.G."/>
        </authorList>
    </citation>
    <scope>NUCLEOTIDE SEQUENCE [LARGE SCALE GENOMIC DNA]</scope>
    <source>
        <strain evidence="3 4">OMC1185</strain>
    </source>
</reference>
<dbReference type="GO" id="GO:0004672">
    <property type="term" value="F:protein kinase activity"/>
    <property type="evidence" value="ECO:0007669"/>
    <property type="project" value="InterPro"/>
</dbReference>
<evidence type="ECO:0000259" key="2">
    <source>
        <dbReference type="PROSITE" id="PS50011"/>
    </source>
</evidence>
<dbReference type="Gene3D" id="1.20.930.20">
    <property type="entry name" value="Adaptor protein Cbl, N-terminal domain"/>
    <property type="match status" value="1"/>
</dbReference>
<dbReference type="CDD" id="cd21037">
    <property type="entry name" value="MLKL_NTD"/>
    <property type="match status" value="1"/>
</dbReference>
<dbReference type="SUPFAM" id="SSF56112">
    <property type="entry name" value="Protein kinase-like (PK-like)"/>
    <property type="match status" value="1"/>
</dbReference>
<dbReference type="InterPro" id="IPR001245">
    <property type="entry name" value="Ser-Thr/Tyr_kinase_cat_dom"/>
</dbReference>